<evidence type="ECO:0000256" key="1">
    <source>
        <dbReference type="SAM" id="SignalP"/>
    </source>
</evidence>
<dbReference type="InterPro" id="IPR007055">
    <property type="entry name" value="BON_dom"/>
</dbReference>
<dbReference type="PROSITE" id="PS50914">
    <property type="entry name" value="BON"/>
    <property type="match status" value="2"/>
</dbReference>
<sequence>MTRRLFPSAIPATLAAAFAGMTLLSGCTPVGVVVGAGAVAGSAAMQERGFQQVVTDKATEVAIQKKVFDADPASFRRLEVTVVEGRVLLSGVVPTVDDRIRAVEACWKTDDVVEVINEVLVGEDAGMVDNAYDAKIEAALDVDLTLDREINAVNYIPDASGGTLYLMGIAQNQAELDRVIAHARNVERVRRVVSHVQIKDSPERQETLKRLAELAAKKDAGS</sequence>
<dbReference type="SMART" id="SM00749">
    <property type="entry name" value="BON"/>
    <property type="match status" value="2"/>
</dbReference>
<proteinExistence type="predicted"/>
<dbReference type="InterPro" id="IPR014004">
    <property type="entry name" value="Transpt-assoc_nodulatn_dom_bac"/>
</dbReference>
<comment type="caution">
    <text evidence="3">The sequence shown here is derived from an EMBL/GenBank/DDBJ whole genome shotgun (WGS) entry which is preliminary data.</text>
</comment>
<reference evidence="3 4" key="1">
    <citation type="submission" date="2020-04" db="EMBL/GenBank/DDBJ databases">
        <title>Rhodospirillaceae bacterium KN72 isolated from deep sea.</title>
        <authorList>
            <person name="Zhang D.-C."/>
        </authorList>
    </citation>
    <scope>NUCLEOTIDE SEQUENCE [LARGE SCALE GENOMIC DNA]</scope>
    <source>
        <strain evidence="3 4">KN72</strain>
    </source>
</reference>
<feature type="domain" description="BON" evidence="2">
    <location>
        <begin position="132"/>
        <end position="200"/>
    </location>
</feature>
<evidence type="ECO:0000313" key="4">
    <source>
        <dbReference type="Proteomes" id="UP000539372"/>
    </source>
</evidence>
<feature type="domain" description="BON" evidence="2">
    <location>
        <begin position="55"/>
        <end position="123"/>
    </location>
</feature>
<keyword evidence="4" id="KW-1185">Reference proteome</keyword>
<dbReference type="Proteomes" id="UP000539372">
    <property type="component" value="Unassembled WGS sequence"/>
</dbReference>
<feature type="chain" id="PRO_5031381574" evidence="1">
    <location>
        <begin position="20"/>
        <end position="222"/>
    </location>
</feature>
<accession>A0A7Y0HGJ1</accession>
<keyword evidence="1" id="KW-0732">Signal</keyword>
<evidence type="ECO:0000313" key="3">
    <source>
        <dbReference type="EMBL" id="NMM44992.1"/>
    </source>
</evidence>
<organism evidence="3 4">
    <name type="scientific">Pacificispira spongiicola</name>
    <dbReference type="NCBI Taxonomy" id="2729598"/>
    <lineage>
        <taxon>Bacteria</taxon>
        <taxon>Pseudomonadati</taxon>
        <taxon>Pseudomonadota</taxon>
        <taxon>Alphaproteobacteria</taxon>
        <taxon>Rhodospirillales</taxon>
        <taxon>Rhodospirillaceae</taxon>
        <taxon>Pacificispira</taxon>
    </lineage>
</organism>
<dbReference type="Pfam" id="PF04972">
    <property type="entry name" value="BON"/>
    <property type="match status" value="2"/>
</dbReference>
<dbReference type="AlphaFoldDB" id="A0A7Y0HGJ1"/>
<dbReference type="PANTHER" id="PTHR34606:SF15">
    <property type="entry name" value="BON DOMAIN-CONTAINING PROTEIN"/>
    <property type="match status" value="1"/>
</dbReference>
<dbReference type="PROSITE" id="PS51257">
    <property type="entry name" value="PROKAR_LIPOPROTEIN"/>
    <property type="match status" value="1"/>
</dbReference>
<feature type="signal peptide" evidence="1">
    <location>
        <begin position="1"/>
        <end position="19"/>
    </location>
</feature>
<dbReference type="EMBL" id="JABBNT010000003">
    <property type="protein sequence ID" value="NMM44992.1"/>
    <property type="molecule type" value="Genomic_DNA"/>
</dbReference>
<protein>
    <submittedName>
        <fullName evidence="3">BON domain-containing protein</fullName>
    </submittedName>
</protein>
<dbReference type="PANTHER" id="PTHR34606">
    <property type="entry name" value="BON DOMAIN-CONTAINING PROTEIN"/>
    <property type="match status" value="1"/>
</dbReference>
<name>A0A7Y0HGJ1_9PROT</name>
<dbReference type="InterPro" id="IPR051686">
    <property type="entry name" value="Lipoprotein_DolP"/>
</dbReference>
<gene>
    <name evidence="3" type="ORF">HH303_10920</name>
</gene>
<dbReference type="RefSeq" id="WP_169625370.1">
    <property type="nucleotide sequence ID" value="NZ_JABBNT010000003.1"/>
</dbReference>
<evidence type="ECO:0000259" key="2">
    <source>
        <dbReference type="PROSITE" id="PS50914"/>
    </source>
</evidence>